<gene>
    <name evidence="2" type="ORF">FEAC_20040</name>
</gene>
<dbReference type="InterPro" id="IPR041657">
    <property type="entry name" value="HTH_17"/>
</dbReference>
<dbReference type="EMBL" id="JXUW01000019">
    <property type="protein sequence ID" value="KJE76269.1"/>
    <property type="molecule type" value="Genomic_DNA"/>
</dbReference>
<evidence type="ECO:0000313" key="3">
    <source>
        <dbReference type="Proteomes" id="UP000032336"/>
    </source>
</evidence>
<dbReference type="SUPFAM" id="SSF46955">
    <property type="entry name" value="Putative DNA-binding domain"/>
    <property type="match status" value="1"/>
</dbReference>
<dbReference type="InterPro" id="IPR010093">
    <property type="entry name" value="SinI_DNA-bd"/>
</dbReference>
<proteinExistence type="predicted"/>
<evidence type="ECO:0000259" key="1">
    <source>
        <dbReference type="Pfam" id="PF12728"/>
    </source>
</evidence>
<reference evidence="2 3" key="1">
    <citation type="submission" date="2015-01" db="EMBL/GenBank/DDBJ databases">
        <title>Draft genome of the acidophilic iron oxidizer Ferrimicrobium acidiphilum strain T23.</title>
        <authorList>
            <person name="Poehlein A."/>
            <person name="Eisen S."/>
            <person name="Schloemann M."/>
            <person name="Johnson B.D."/>
            <person name="Daniel R."/>
            <person name="Muehling M."/>
        </authorList>
    </citation>
    <scope>NUCLEOTIDE SEQUENCE [LARGE SCALE GENOMIC DNA]</scope>
    <source>
        <strain evidence="2 3">T23</strain>
    </source>
</reference>
<dbReference type="GO" id="GO:0003677">
    <property type="term" value="F:DNA binding"/>
    <property type="evidence" value="ECO:0007669"/>
    <property type="project" value="InterPro"/>
</dbReference>
<dbReference type="OrthoDB" id="197041at2"/>
<accession>A0A0D8FTL7</accession>
<sequence length="80" mass="9164">MTRRILGDQPTSGADALDPLLTVVELAKILGTSERHVRRLVAERRLPFIKVGHFIRFSRRDISEWLTSVTIIGWDKKYGC</sequence>
<organism evidence="2 3">
    <name type="scientific">Ferrimicrobium acidiphilum DSM 19497</name>
    <dbReference type="NCBI Taxonomy" id="1121877"/>
    <lineage>
        <taxon>Bacteria</taxon>
        <taxon>Bacillati</taxon>
        <taxon>Actinomycetota</taxon>
        <taxon>Acidimicrobiia</taxon>
        <taxon>Acidimicrobiales</taxon>
        <taxon>Acidimicrobiaceae</taxon>
        <taxon>Ferrimicrobium</taxon>
    </lineage>
</organism>
<dbReference type="AlphaFoldDB" id="A0A0D8FTL7"/>
<dbReference type="STRING" id="1121877.FEAC_20040"/>
<keyword evidence="3" id="KW-1185">Reference proteome</keyword>
<dbReference type="GeneID" id="78373113"/>
<dbReference type="Pfam" id="PF12728">
    <property type="entry name" value="HTH_17"/>
    <property type="match status" value="1"/>
</dbReference>
<feature type="domain" description="Helix-turn-helix" evidence="1">
    <location>
        <begin position="20"/>
        <end position="68"/>
    </location>
</feature>
<dbReference type="Proteomes" id="UP000032336">
    <property type="component" value="Unassembled WGS sequence"/>
</dbReference>
<comment type="caution">
    <text evidence="2">The sequence shown here is derived from an EMBL/GenBank/DDBJ whole genome shotgun (WGS) entry which is preliminary data.</text>
</comment>
<dbReference type="NCBIfam" id="TIGR01764">
    <property type="entry name" value="excise"/>
    <property type="match status" value="1"/>
</dbReference>
<dbReference type="RefSeq" id="WP_052566159.1">
    <property type="nucleotide sequence ID" value="NZ_JQKF01000046.1"/>
</dbReference>
<evidence type="ECO:0000313" key="2">
    <source>
        <dbReference type="EMBL" id="KJE76269.1"/>
    </source>
</evidence>
<name>A0A0D8FTL7_9ACTN</name>
<protein>
    <submittedName>
        <fullName evidence="2">Helix-turn-helix domain protein</fullName>
    </submittedName>
</protein>
<dbReference type="InterPro" id="IPR009061">
    <property type="entry name" value="DNA-bd_dom_put_sf"/>
</dbReference>